<evidence type="ECO:0000313" key="16">
    <source>
        <dbReference type="Proteomes" id="UP001360560"/>
    </source>
</evidence>
<dbReference type="Pfam" id="PF21138">
    <property type="entry name" value="SMUBP-2_HCS1_1B"/>
    <property type="match status" value="1"/>
</dbReference>
<dbReference type="PANTHER" id="PTHR43788:SF8">
    <property type="entry name" value="DNA-BINDING PROTEIN SMUBP-2"/>
    <property type="match status" value="1"/>
</dbReference>
<keyword evidence="6" id="KW-0547">Nucleotide-binding</keyword>
<comment type="similarity">
    <text evidence="3">Belongs to the DNA2/NAM7 helicase family.</text>
</comment>
<keyword evidence="10" id="KW-0539">Nucleus</keyword>
<dbReference type="InterPro" id="IPR027417">
    <property type="entry name" value="P-loop_NTPase"/>
</dbReference>
<evidence type="ECO:0000256" key="4">
    <source>
        <dbReference type="ARBA" id="ARBA00012551"/>
    </source>
</evidence>
<evidence type="ECO:0000259" key="14">
    <source>
        <dbReference type="SMART" id="SM00487"/>
    </source>
</evidence>
<evidence type="ECO:0000256" key="12">
    <source>
        <dbReference type="SAM" id="MobiDB-lite"/>
    </source>
</evidence>
<evidence type="ECO:0000256" key="3">
    <source>
        <dbReference type="ARBA" id="ARBA00007913"/>
    </source>
</evidence>
<dbReference type="GO" id="GO:0005737">
    <property type="term" value="C:cytoplasm"/>
    <property type="evidence" value="ECO:0007669"/>
    <property type="project" value="UniProtKB-SubCell"/>
</dbReference>
<dbReference type="SMART" id="SM00382">
    <property type="entry name" value="AAA"/>
    <property type="match status" value="1"/>
</dbReference>
<dbReference type="FunFam" id="3.40.50.300:FF:000326">
    <property type="entry name" value="P-loop containing nucleoside triphosphate hydrolase"/>
    <property type="match status" value="1"/>
</dbReference>
<keyword evidence="7" id="KW-0378">Hydrolase</keyword>
<evidence type="ECO:0000256" key="6">
    <source>
        <dbReference type="ARBA" id="ARBA00022741"/>
    </source>
</evidence>
<comment type="catalytic activity">
    <reaction evidence="11">
        <text>ATP + H2O = ADP + phosphate + H(+)</text>
        <dbReference type="Rhea" id="RHEA:13065"/>
        <dbReference type="ChEBI" id="CHEBI:15377"/>
        <dbReference type="ChEBI" id="CHEBI:15378"/>
        <dbReference type="ChEBI" id="CHEBI:30616"/>
        <dbReference type="ChEBI" id="CHEBI:43474"/>
        <dbReference type="ChEBI" id="CHEBI:456216"/>
        <dbReference type="EC" id="3.6.4.12"/>
    </reaction>
    <physiologicalReaction direction="left-to-right" evidence="11">
        <dbReference type="Rhea" id="RHEA:13066"/>
    </physiologicalReaction>
</comment>
<name>A0AAV5QN26_9ASCO</name>
<comment type="subcellular location">
    <subcellularLocation>
        <location evidence="2">Cytoplasm</location>
    </subcellularLocation>
    <subcellularLocation>
        <location evidence="1">Nucleus</location>
    </subcellularLocation>
</comment>
<dbReference type="InterPro" id="IPR004483">
    <property type="entry name" value="SMUBP-2/Hcs1-like"/>
</dbReference>
<keyword evidence="9" id="KW-0067">ATP-binding</keyword>
<dbReference type="SMART" id="SM00487">
    <property type="entry name" value="DEXDc"/>
    <property type="match status" value="1"/>
</dbReference>
<protein>
    <recommendedName>
        <fullName evidence="4">DNA helicase</fullName>
        <ecNumber evidence="4">3.6.4.12</ecNumber>
    </recommendedName>
</protein>
<feature type="domain" description="AAA+ ATPase" evidence="13">
    <location>
        <begin position="243"/>
        <end position="487"/>
    </location>
</feature>
<gene>
    <name evidence="15" type="ORF">DASC09_033610</name>
</gene>
<evidence type="ECO:0000256" key="11">
    <source>
        <dbReference type="ARBA" id="ARBA00048432"/>
    </source>
</evidence>
<dbReference type="Proteomes" id="UP001360560">
    <property type="component" value="Unassembled WGS sequence"/>
</dbReference>
<evidence type="ECO:0000256" key="2">
    <source>
        <dbReference type="ARBA" id="ARBA00004496"/>
    </source>
</evidence>
<comment type="caution">
    <text evidence="15">The sequence shown here is derived from an EMBL/GenBank/DDBJ whole genome shotgun (WGS) entry which is preliminary data.</text>
</comment>
<evidence type="ECO:0000256" key="1">
    <source>
        <dbReference type="ARBA" id="ARBA00004123"/>
    </source>
</evidence>
<dbReference type="CDD" id="cd18808">
    <property type="entry name" value="SF1_C_Upf1"/>
    <property type="match status" value="1"/>
</dbReference>
<dbReference type="EMBL" id="BTFZ01000011">
    <property type="protein sequence ID" value="GMM36036.1"/>
    <property type="molecule type" value="Genomic_DNA"/>
</dbReference>
<dbReference type="GO" id="GO:0016787">
    <property type="term" value="F:hydrolase activity"/>
    <property type="evidence" value="ECO:0007669"/>
    <property type="project" value="UniProtKB-KW"/>
</dbReference>
<sequence>MSDEKEKLSDAFLEAVSLERESDVELVNDLLAKLSTKKLSQQGLAILNLNISNIRTGLGGRTVVELANDNAVNSTEDIDSGEIRVGDIIKVEKIPSSTASKKKLSANNKKSTKGSKSEVKLSEKNKNQVDLCTIEGVITKVSTKTIQLAIDEKFEDNLLKLENERVWLVKISNSITYKRMESTMRKLKELDSGNISPLIQLLLGQSKFISPSPATLEESFSKLQFHNPQLNGSQQRAINFALNSSLSIIHGPPGTGKTYTIIELVQQLLESGKCDRILVCGPSNVSVDTIIERLDKVVPYTKLLRIGHPARLLPTVQKHSLDYISKSGDNAEVTNDIKQEISDNLKTLKKTKSYRQRKEIWNDIKFLKKDLRVREKKVVEELILGAQVVVSTLHGASSRDLTSMTQTGKPLFDVLIIDEVSQSLEPQCWIPIISHPGIKKLVLAGDNKQLPPTVKLDGHNILSADQKNPKNLKIQVSKKKLETTLFDRLIKLHPDDQLKQLLNIQYRMNETIMEFSSRQLYQGKLVADASVKDRLLQDMPAVDDTDDTCVPVIWYDTQGGDFPELEDSSGDNSALSTSSKYNENEALVVLKHVEDLVNAEVAQESIGVISPYSSQVSLLKQKIHKKYPKIEISTVDGFQGREKEVILLSLVRSNFDKKIGFLKDERRLNVAITRPKRQLCVVGDMETIGENRNQFLSKWVKWAEEHAEIRYIDLAELAHLE</sequence>
<evidence type="ECO:0000256" key="5">
    <source>
        <dbReference type="ARBA" id="ARBA00022490"/>
    </source>
</evidence>
<dbReference type="GO" id="GO:0005524">
    <property type="term" value="F:ATP binding"/>
    <property type="evidence" value="ECO:0007669"/>
    <property type="project" value="UniProtKB-KW"/>
</dbReference>
<dbReference type="SUPFAM" id="SSF52540">
    <property type="entry name" value="P-loop containing nucleoside triphosphate hydrolases"/>
    <property type="match status" value="1"/>
</dbReference>
<dbReference type="GO" id="GO:0005634">
    <property type="term" value="C:nucleus"/>
    <property type="evidence" value="ECO:0007669"/>
    <property type="project" value="UniProtKB-SubCell"/>
</dbReference>
<keyword evidence="5" id="KW-0963">Cytoplasm</keyword>
<reference evidence="15 16" key="1">
    <citation type="journal article" date="2023" name="Elife">
        <title>Identification of key yeast species and microbe-microbe interactions impacting larval growth of Drosophila in the wild.</title>
        <authorList>
            <person name="Mure A."/>
            <person name="Sugiura Y."/>
            <person name="Maeda R."/>
            <person name="Honda K."/>
            <person name="Sakurai N."/>
            <person name="Takahashi Y."/>
            <person name="Watada M."/>
            <person name="Katoh T."/>
            <person name="Gotoh A."/>
            <person name="Gotoh Y."/>
            <person name="Taniguchi I."/>
            <person name="Nakamura K."/>
            <person name="Hayashi T."/>
            <person name="Katayama T."/>
            <person name="Uemura T."/>
            <person name="Hattori Y."/>
        </authorList>
    </citation>
    <scope>NUCLEOTIDE SEQUENCE [LARGE SCALE GENOMIC DNA]</scope>
    <source>
        <strain evidence="15 16">SC-9</strain>
    </source>
</reference>
<feature type="domain" description="Helicase ATP-binding" evidence="14">
    <location>
        <begin position="226"/>
        <end position="507"/>
    </location>
</feature>
<dbReference type="GO" id="GO:0003677">
    <property type="term" value="F:DNA binding"/>
    <property type="evidence" value="ECO:0007669"/>
    <property type="project" value="InterPro"/>
</dbReference>
<dbReference type="EC" id="3.6.4.12" evidence="4"/>
<evidence type="ECO:0000256" key="8">
    <source>
        <dbReference type="ARBA" id="ARBA00022806"/>
    </source>
</evidence>
<evidence type="ECO:0000313" key="15">
    <source>
        <dbReference type="EMBL" id="GMM36036.1"/>
    </source>
</evidence>
<dbReference type="GO" id="GO:0003723">
    <property type="term" value="F:RNA binding"/>
    <property type="evidence" value="ECO:0007669"/>
    <property type="project" value="InterPro"/>
</dbReference>
<accession>A0AAV5QN26</accession>
<dbReference type="InterPro" id="IPR041677">
    <property type="entry name" value="DNA2/NAM7_AAA_11"/>
</dbReference>
<dbReference type="InterPro" id="IPR048761">
    <property type="entry name" value="SMUBP-2_HCS1_1B"/>
</dbReference>
<evidence type="ECO:0000256" key="7">
    <source>
        <dbReference type="ARBA" id="ARBA00022801"/>
    </source>
</evidence>
<dbReference type="InterPro" id="IPR041679">
    <property type="entry name" value="DNA2/NAM7-like_C"/>
</dbReference>
<dbReference type="InterPro" id="IPR003593">
    <property type="entry name" value="AAA+_ATPase"/>
</dbReference>
<dbReference type="RefSeq" id="XP_064853032.1">
    <property type="nucleotide sequence ID" value="XM_064996960.1"/>
</dbReference>
<dbReference type="NCBIfam" id="TIGR00376">
    <property type="entry name" value="IGHMBP2 family helicase"/>
    <property type="match status" value="1"/>
</dbReference>
<organism evidence="15 16">
    <name type="scientific">Saccharomycopsis crataegensis</name>
    <dbReference type="NCBI Taxonomy" id="43959"/>
    <lineage>
        <taxon>Eukaryota</taxon>
        <taxon>Fungi</taxon>
        <taxon>Dikarya</taxon>
        <taxon>Ascomycota</taxon>
        <taxon>Saccharomycotina</taxon>
        <taxon>Saccharomycetes</taxon>
        <taxon>Saccharomycopsidaceae</taxon>
        <taxon>Saccharomycopsis</taxon>
    </lineage>
</organism>
<evidence type="ECO:0000256" key="9">
    <source>
        <dbReference type="ARBA" id="ARBA00022840"/>
    </source>
</evidence>
<evidence type="ECO:0000259" key="13">
    <source>
        <dbReference type="SMART" id="SM00382"/>
    </source>
</evidence>
<dbReference type="Pfam" id="PF13087">
    <property type="entry name" value="AAA_12"/>
    <property type="match status" value="1"/>
</dbReference>
<dbReference type="InterPro" id="IPR014001">
    <property type="entry name" value="Helicase_ATP-bd"/>
</dbReference>
<evidence type="ECO:0000256" key="10">
    <source>
        <dbReference type="ARBA" id="ARBA00023242"/>
    </source>
</evidence>
<dbReference type="Pfam" id="PF13086">
    <property type="entry name" value="AAA_11"/>
    <property type="match status" value="1"/>
</dbReference>
<dbReference type="Gene3D" id="2.40.30.270">
    <property type="match status" value="1"/>
</dbReference>
<keyword evidence="8 15" id="KW-0347">Helicase</keyword>
<dbReference type="GO" id="GO:0005694">
    <property type="term" value="C:chromosome"/>
    <property type="evidence" value="ECO:0007669"/>
    <property type="project" value="UniProtKB-ARBA"/>
</dbReference>
<dbReference type="InterPro" id="IPR047187">
    <property type="entry name" value="SF1_C_Upf1"/>
</dbReference>
<keyword evidence="16" id="KW-1185">Reference proteome</keyword>
<feature type="region of interest" description="Disordered" evidence="12">
    <location>
        <begin position="100"/>
        <end position="121"/>
    </location>
</feature>
<proteinExistence type="inferred from homology"/>
<dbReference type="PANTHER" id="PTHR43788">
    <property type="entry name" value="DNA2/NAM7 HELICASE FAMILY MEMBER"/>
    <property type="match status" value="1"/>
</dbReference>
<dbReference type="Gene3D" id="3.40.50.300">
    <property type="entry name" value="P-loop containing nucleotide triphosphate hydrolases"/>
    <property type="match status" value="2"/>
</dbReference>
<dbReference type="AlphaFoldDB" id="A0AAV5QN26"/>
<dbReference type="GeneID" id="90074011"/>
<dbReference type="InterPro" id="IPR050534">
    <property type="entry name" value="Coronavir_polyprotein_1ab"/>
</dbReference>
<dbReference type="GO" id="GO:0043139">
    <property type="term" value="F:5'-3' DNA helicase activity"/>
    <property type="evidence" value="ECO:0007669"/>
    <property type="project" value="TreeGrafter"/>
</dbReference>